<name>A0A0E9QI91_ANGAN</name>
<sequence length="30" mass="3449">MKKTEHFVHLMHRGCSDYHAVLFTDSVGTT</sequence>
<reference evidence="1" key="2">
    <citation type="journal article" date="2015" name="Fish Shellfish Immunol.">
        <title>Early steps in the European eel (Anguilla anguilla)-Vibrio vulnificus interaction in the gills: Role of the RtxA13 toxin.</title>
        <authorList>
            <person name="Callol A."/>
            <person name="Pajuelo D."/>
            <person name="Ebbesson L."/>
            <person name="Teles M."/>
            <person name="MacKenzie S."/>
            <person name="Amaro C."/>
        </authorList>
    </citation>
    <scope>NUCLEOTIDE SEQUENCE</scope>
</reference>
<reference evidence="1" key="1">
    <citation type="submission" date="2014-11" db="EMBL/GenBank/DDBJ databases">
        <authorList>
            <person name="Amaro Gonzalez C."/>
        </authorList>
    </citation>
    <scope>NUCLEOTIDE SEQUENCE</scope>
</reference>
<accession>A0A0E9QI91</accession>
<dbReference type="EMBL" id="GBXM01092507">
    <property type="protein sequence ID" value="JAH16070.1"/>
    <property type="molecule type" value="Transcribed_RNA"/>
</dbReference>
<dbReference type="AlphaFoldDB" id="A0A0E9QI91"/>
<proteinExistence type="predicted"/>
<organism evidence="1">
    <name type="scientific">Anguilla anguilla</name>
    <name type="common">European freshwater eel</name>
    <name type="synonym">Muraena anguilla</name>
    <dbReference type="NCBI Taxonomy" id="7936"/>
    <lineage>
        <taxon>Eukaryota</taxon>
        <taxon>Metazoa</taxon>
        <taxon>Chordata</taxon>
        <taxon>Craniata</taxon>
        <taxon>Vertebrata</taxon>
        <taxon>Euteleostomi</taxon>
        <taxon>Actinopterygii</taxon>
        <taxon>Neopterygii</taxon>
        <taxon>Teleostei</taxon>
        <taxon>Anguilliformes</taxon>
        <taxon>Anguillidae</taxon>
        <taxon>Anguilla</taxon>
    </lineage>
</organism>
<protein>
    <submittedName>
        <fullName evidence="1">Uncharacterized protein</fullName>
    </submittedName>
</protein>
<evidence type="ECO:0000313" key="1">
    <source>
        <dbReference type="EMBL" id="JAH16070.1"/>
    </source>
</evidence>